<name>A0A8J3CFB4_9PSEU</name>
<reference evidence="1" key="1">
    <citation type="journal article" date="2014" name="Int. J. Syst. Evol. Microbiol.">
        <title>Complete genome sequence of Corynebacterium casei LMG S-19264T (=DSM 44701T), isolated from a smear-ripened cheese.</title>
        <authorList>
            <consortium name="US DOE Joint Genome Institute (JGI-PGF)"/>
            <person name="Walter F."/>
            <person name="Albersmeier A."/>
            <person name="Kalinowski J."/>
            <person name="Ruckert C."/>
        </authorList>
    </citation>
    <scope>NUCLEOTIDE SEQUENCE</scope>
    <source>
        <strain evidence="1">CGMCC 4.5737</strain>
    </source>
</reference>
<protein>
    <submittedName>
        <fullName evidence="1">Uncharacterized protein</fullName>
    </submittedName>
</protein>
<accession>A0A8J3CFB4</accession>
<comment type="caution">
    <text evidence="1">The sequence shown here is derived from an EMBL/GenBank/DDBJ whole genome shotgun (WGS) entry which is preliminary data.</text>
</comment>
<evidence type="ECO:0000313" key="1">
    <source>
        <dbReference type="EMBL" id="GGM84975.1"/>
    </source>
</evidence>
<organism evidence="1 2">
    <name type="scientific">Longimycelium tulufanense</name>
    <dbReference type="NCBI Taxonomy" id="907463"/>
    <lineage>
        <taxon>Bacteria</taxon>
        <taxon>Bacillati</taxon>
        <taxon>Actinomycetota</taxon>
        <taxon>Actinomycetes</taxon>
        <taxon>Pseudonocardiales</taxon>
        <taxon>Pseudonocardiaceae</taxon>
        <taxon>Longimycelium</taxon>
    </lineage>
</organism>
<dbReference type="AlphaFoldDB" id="A0A8J3CFB4"/>
<gene>
    <name evidence="1" type="ORF">GCM10012275_64670</name>
</gene>
<reference evidence="1" key="2">
    <citation type="submission" date="2020-09" db="EMBL/GenBank/DDBJ databases">
        <authorList>
            <person name="Sun Q."/>
            <person name="Zhou Y."/>
        </authorList>
    </citation>
    <scope>NUCLEOTIDE SEQUENCE</scope>
    <source>
        <strain evidence="1">CGMCC 4.5737</strain>
    </source>
</reference>
<keyword evidence="2" id="KW-1185">Reference proteome</keyword>
<evidence type="ECO:0000313" key="2">
    <source>
        <dbReference type="Proteomes" id="UP000637578"/>
    </source>
</evidence>
<proteinExistence type="predicted"/>
<dbReference type="Proteomes" id="UP000637578">
    <property type="component" value="Unassembled WGS sequence"/>
</dbReference>
<dbReference type="RefSeq" id="WP_189062244.1">
    <property type="nucleotide sequence ID" value="NZ_BMMK01000088.1"/>
</dbReference>
<dbReference type="EMBL" id="BMMK01000088">
    <property type="protein sequence ID" value="GGM84975.1"/>
    <property type="molecule type" value="Genomic_DNA"/>
</dbReference>
<sequence>MSNSHTNLAAQQAAGLRALADMIEANPKLAENFNYALTHSGIRAHLRWGDRAAELGHIARIAKRHGATVSKDIDDQWHNLALNVGGIKVEVLARRNEVCERIVVGTREVVEEVPDPEAMAAVPTVKRKRTEEIVRWECRPLLAQDSDETRDGAA</sequence>